<gene>
    <name evidence="1" type="ORF">BO97DRAFT_195108</name>
</gene>
<dbReference type="AlphaFoldDB" id="A0A395HPF4"/>
<proteinExistence type="predicted"/>
<dbReference type="RefSeq" id="XP_025547892.1">
    <property type="nucleotide sequence ID" value="XM_025690492.1"/>
</dbReference>
<evidence type="ECO:0000313" key="2">
    <source>
        <dbReference type="Proteomes" id="UP000248961"/>
    </source>
</evidence>
<organism evidence="1 2">
    <name type="scientific">Aspergillus homomorphus (strain CBS 101889)</name>
    <dbReference type="NCBI Taxonomy" id="1450537"/>
    <lineage>
        <taxon>Eukaryota</taxon>
        <taxon>Fungi</taxon>
        <taxon>Dikarya</taxon>
        <taxon>Ascomycota</taxon>
        <taxon>Pezizomycotina</taxon>
        <taxon>Eurotiomycetes</taxon>
        <taxon>Eurotiomycetidae</taxon>
        <taxon>Eurotiales</taxon>
        <taxon>Aspergillaceae</taxon>
        <taxon>Aspergillus</taxon>
        <taxon>Aspergillus subgen. Circumdati</taxon>
    </lineage>
</organism>
<accession>A0A395HPF4</accession>
<evidence type="ECO:0000313" key="1">
    <source>
        <dbReference type="EMBL" id="RAL08738.1"/>
    </source>
</evidence>
<dbReference type="GeneID" id="37194781"/>
<sequence>MLTVARARIHRNGSPIGDIPAKLLESSPRLGDLAVTSRWPCAPDDSEISCCDRSSAQIFGTATRSTSALSALLVPPIEPRSFAGRQPPPPQWLSFDFADSYLRCSLHQLGVLLVGDRFLIDNSISNPDYGRTLLNVCKDQRSSCKKVLYTTVQCIRYSHYRTGLLITVERASLPTTSIISISSTSIPSINLK</sequence>
<name>A0A395HPF4_ASPHC</name>
<reference evidence="1 2" key="1">
    <citation type="submission" date="2018-02" db="EMBL/GenBank/DDBJ databases">
        <title>The genomes of Aspergillus section Nigri reveals drivers in fungal speciation.</title>
        <authorList>
            <consortium name="DOE Joint Genome Institute"/>
            <person name="Vesth T.C."/>
            <person name="Nybo J."/>
            <person name="Theobald S."/>
            <person name="Brandl J."/>
            <person name="Frisvad J.C."/>
            <person name="Nielsen K.F."/>
            <person name="Lyhne E.K."/>
            <person name="Kogle M.E."/>
            <person name="Kuo A."/>
            <person name="Riley R."/>
            <person name="Clum A."/>
            <person name="Nolan M."/>
            <person name="Lipzen A."/>
            <person name="Salamov A."/>
            <person name="Henrissat B."/>
            <person name="Wiebenga A."/>
            <person name="De vries R.P."/>
            <person name="Grigoriev I.V."/>
            <person name="Mortensen U.H."/>
            <person name="Andersen M.R."/>
            <person name="Baker S.E."/>
        </authorList>
    </citation>
    <scope>NUCLEOTIDE SEQUENCE [LARGE SCALE GENOMIC DNA]</scope>
    <source>
        <strain evidence="1 2">CBS 101889</strain>
    </source>
</reference>
<protein>
    <submittedName>
        <fullName evidence="1">Uncharacterized protein</fullName>
    </submittedName>
</protein>
<dbReference type="Proteomes" id="UP000248961">
    <property type="component" value="Unassembled WGS sequence"/>
</dbReference>
<dbReference type="EMBL" id="KZ824310">
    <property type="protein sequence ID" value="RAL08738.1"/>
    <property type="molecule type" value="Genomic_DNA"/>
</dbReference>
<dbReference type="VEuPathDB" id="FungiDB:BO97DRAFT_195108"/>
<keyword evidence="2" id="KW-1185">Reference proteome</keyword>